<dbReference type="SMART" id="SM01408">
    <property type="entry name" value="ING"/>
    <property type="match status" value="1"/>
</dbReference>
<dbReference type="InterPro" id="IPR011011">
    <property type="entry name" value="Znf_FYVE_PHD"/>
</dbReference>
<evidence type="ECO:0000256" key="7">
    <source>
        <dbReference type="ARBA" id="ARBA00023242"/>
    </source>
</evidence>
<evidence type="ECO:0008006" key="14">
    <source>
        <dbReference type="Google" id="ProtNLM"/>
    </source>
</evidence>
<evidence type="ECO:0000256" key="4">
    <source>
        <dbReference type="ARBA" id="ARBA00022771"/>
    </source>
</evidence>
<evidence type="ECO:0000256" key="3">
    <source>
        <dbReference type="ARBA" id="ARBA00022723"/>
    </source>
</evidence>
<evidence type="ECO:0000256" key="6">
    <source>
        <dbReference type="ARBA" id="ARBA00022853"/>
    </source>
</evidence>
<dbReference type="Pfam" id="PF12998">
    <property type="entry name" value="ING"/>
    <property type="match status" value="1"/>
</dbReference>
<keyword evidence="7" id="KW-0539">Nucleus</keyword>
<feature type="region of interest" description="Disordered" evidence="9">
    <location>
        <begin position="1"/>
        <end position="55"/>
    </location>
</feature>
<feature type="binding site" evidence="8">
    <location>
        <position position="664"/>
    </location>
    <ligand>
        <name>Zn(2+)</name>
        <dbReference type="ChEBI" id="CHEBI:29105"/>
        <label>2</label>
    </ligand>
</feature>
<dbReference type="InterPro" id="IPR013083">
    <property type="entry name" value="Znf_RING/FYVE/PHD"/>
</dbReference>
<evidence type="ECO:0000256" key="5">
    <source>
        <dbReference type="ARBA" id="ARBA00022833"/>
    </source>
</evidence>
<name>A0A4U7B3L1_9PEZI</name>
<dbReference type="PROSITE" id="PS01359">
    <property type="entry name" value="ZF_PHD_1"/>
    <property type="match status" value="1"/>
</dbReference>
<feature type="binding site" evidence="8">
    <location>
        <position position="670"/>
    </location>
    <ligand>
        <name>Zn(2+)</name>
        <dbReference type="ChEBI" id="CHEBI:29105"/>
        <label>1</label>
    </ligand>
</feature>
<feature type="compositionally biased region" description="Basic and acidic residues" evidence="9">
    <location>
        <begin position="446"/>
        <end position="457"/>
    </location>
</feature>
<feature type="compositionally biased region" description="Acidic residues" evidence="9">
    <location>
        <begin position="613"/>
        <end position="640"/>
    </location>
</feature>
<feature type="compositionally biased region" description="Polar residues" evidence="9">
    <location>
        <begin position="482"/>
        <end position="493"/>
    </location>
</feature>
<feature type="compositionally biased region" description="Polar residues" evidence="9">
    <location>
        <begin position="22"/>
        <end position="33"/>
    </location>
</feature>
<sequence length="706" mass="76872">MPPTAAVRKTQNTQDQNRRSSGRQIRTSISRPTNYYARPFGSVGGGEEVQDDGPPGFFPAIQHFTDAVAALPKEVMRHFTLMKEVEAKIHGPTQDMTQLASRIATLPTPPRRTHQPSHQTLLSFTANNSSGVNSANPSVINGSLPAFIPPSVAEAAAQAAQPTQEEQHAELQRRQEFYNLRMTIGQILANLDERNVCLAEANRTLDKQLLRMDRVLPHVESEIHEEARLGSLTHWAYADNKKKAQQAPERARRDVAATSSLAAAAAAIHEGDIAAARNEGREKTKKSRAQHVDSEFEDRGPPKKSHHKGKKAAEPTEPKSAGASTSTVQPPKKRKVDKAGGAAMERTSSTAGKTAKAQAGTPRATPAAEPAKKKSKPPVPTITKKAKASAGSPAQSPRMAAASPTMASFAFPGETSAQRPSSRMRQGSSTLQQSILAEQPSPAVNGDKKKNGDKRQSGTDTKGGAVESIEEVQDTEMFDAGTNGNAPPSVDSTNNDKKPPVSESDTRPGTAGSPDPDAVPMVRTRSNGVRSTEPGSHAQKSAIRNGERSHSRAGSNQHILRQIASFNKSPRTARRELYGSNDESSTGEDKPEVVRPRRQGRASRRQESRQQTPEEEMRDDEVADEEEADGEEEEQDPDDPNEPKYCYCGRGSYGIMIGCEEDKCPAQWFHLGCTGLKEVPDESVKWYCKMCDPSNKPRKNRRHERR</sequence>
<evidence type="ECO:0000256" key="2">
    <source>
        <dbReference type="ARBA" id="ARBA00010210"/>
    </source>
</evidence>
<keyword evidence="6" id="KW-0156">Chromatin regulator</keyword>
<dbReference type="InterPro" id="IPR019786">
    <property type="entry name" value="Zinc_finger_PHD-type_CS"/>
</dbReference>
<keyword evidence="4" id="KW-0863">Zinc-finger</keyword>
<dbReference type="EMBL" id="PTQR01000053">
    <property type="protein sequence ID" value="TKX23710.1"/>
    <property type="molecule type" value="Genomic_DNA"/>
</dbReference>
<dbReference type="PANTHER" id="PTHR10333">
    <property type="entry name" value="INHIBITOR OF GROWTH PROTEIN"/>
    <property type="match status" value="1"/>
</dbReference>
<dbReference type="SUPFAM" id="SSF57903">
    <property type="entry name" value="FYVE/PHD zinc finger"/>
    <property type="match status" value="1"/>
</dbReference>
<evidence type="ECO:0000256" key="8">
    <source>
        <dbReference type="PIRSR" id="PIRSR628651-51"/>
    </source>
</evidence>
<feature type="compositionally biased region" description="Polar residues" evidence="9">
    <location>
        <begin position="552"/>
        <end position="570"/>
    </location>
</feature>
<feature type="region of interest" description="Disordered" evidence="9">
    <location>
        <begin position="275"/>
        <end position="645"/>
    </location>
</feature>
<keyword evidence="3 8" id="KW-0479">Metal-binding</keyword>
<feature type="binding site" evidence="8">
    <location>
        <position position="646"/>
    </location>
    <ligand>
        <name>Zn(2+)</name>
        <dbReference type="ChEBI" id="CHEBI:29105"/>
        <label>1</label>
    </ligand>
</feature>
<dbReference type="InterPro" id="IPR028651">
    <property type="entry name" value="ING_fam"/>
</dbReference>
<dbReference type="Gene3D" id="3.30.40.10">
    <property type="entry name" value="Zinc/RING finger domain, C3HC4 (zinc finger)"/>
    <property type="match status" value="1"/>
</dbReference>
<feature type="domain" description="Inhibitor of growth protein N-terminal histone-binding" evidence="11">
    <location>
        <begin position="60"/>
        <end position="219"/>
    </location>
</feature>
<dbReference type="GO" id="GO:0006325">
    <property type="term" value="P:chromatin organization"/>
    <property type="evidence" value="ECO:0007669"/>
    <property type="project" value="UniProtKB-KW"/>
</dbReference>
<evidence type="ECO:0000313" key="13">
    <source>
        <dbReference type="Proteomes" id="UP000308133"/>
    </source>
</evidence>
<feature type="binding site" evidence="8">
    <location>
        <position position="691"/>
    </location>
    <ligand>
        <name>Zn(2+)</name>
        <dbReference type="ChEBI" id="CHEBI:29105"/>
        <label>2</label>
    </ligand>
</feature>
<dbReference type="GO" id="GO:0070210">
    <property type="term" value="C:Rpd3L-Expanded complex"/>
    <property type="evidence" value="ECO:0007669"/>
    <property type="project" value="TreeGrafter"/>
</dbReference>
<comment type="subcellular location">
    <subcellularLocation>
        <location evidence="1">Nucleus</location>
    </subcellularLocation>
</comment>
<reference evidence="12 13" key="1">
    <citation type="submission" date="2018-02" db="EMBL/GenBank/DDBJ databases">
        <title>Draft genome sequences of Elsinoe sp., causing black scab on jojoba.</title>
        <authorList>
            <person name="Stodart B."/>
            <person name="Jeffress S."/>
            <person name="Ash G."/>
            <person name="Arun Chinnappa K."/>
        </authorList>
    </citation>
    <scope>NUCLEOTIDE SEQUENCE [LARGE SCALE GENOMIC DNA]</scope>
    <source>
        <strain evidence="12 13">Hillstone_2</strain>
    </source>
</reference>
<evidence type="ECO:0000256" key="9">
    <source>
        <dbReference type="SAM" id="MobiDB-lite"/>
    </source>
</evidence>
<dbReference type="PANTHER" id="PTHR10333:SF42">
    <property type="entry name" value="INHIBITOR OF GROWTH PROTEIN 5"/>
    <property type="match status" value="1"/>
</dbReference>
<comment type="caution">
    <text evidence="12">The sequence shown here is derived from an EMBL/GenBank/DDBJ whole genome shotgun (WGS) entry which is preliminary data.</text>
</comment>
<evidence type="ECO:0000313" key="12">
    <source>
        <dbReference type="EMBL" id="TKX23710.1"/>
    </source>
</evidence>
<feature type="binding site" evidence="8">
    <location>
        <position position="673"/>
    </location>
    <ligand>
        <name>Zn(2+)</name>
        <dbReference type="ChEBI" id="CHEBI:29105"/>
        <label>1</label>
    </ligand>
</feature>
<dbReference type="GO" id="GO:0008270">
    <property type="term" value="F:zinc ion binding"/>
    <property type="evidence" value="ECO:0007669"/>
    <property type="project" value="UniProtKB-KW"/>
</dbReference>
<evidence type="ECO:0000259" key="10">
    <source>
        <dbReference type="SMART" id="SM00249"/>
    </source>
</evidence>
<dbReference type="SMART" id="SM00249">
    <property type="entry name" value="PHD"/>
    <property type="match status" value="1"/>
</dbReference>
<dbReference type="GO" id="GO:0033698">
    <property type="term" value="C:Rpd3L complex"/>
    <property type="evidence" value="ECO:0007669"/>
    <property type="project" value="TreeGrafter"/>
</dbReference>
<dbReference type="InterPro" id="IPR001965">
    <property type="entry name" value="Znf_PHD"/>
</dbReference>
<organism evidence="12 13">
    <name type="scientific">Elsinoe australis</name>
    <dbReference type="NCBI Taxonomy" id="40998"/>
    <lineage>
        <taxon>Eukaryota</taxon>
        <taxon>Fungi</taxon>
        <taxon>Dikarya</taxon>
        <taxon>Ascomycota</taxon>
        <taxon>Pezizomycotina</taxon>
        <taxon>Dothideomycetes</taxon>
        <taxon>Dothideomycetidae</taxon>
        <taxon>Myriangiales</taxon>
        <taxon>Elsinoaceae</taxon>
        <taxon>Elsinoe</taxon>
    </lineage>
</organism>
<dbReference type="Proteomes" id="UP000308133">
    <property type="component" value="Unassembled WGS sequence"/>
</dbReference>
<evidence type="ECO:0000259" key="11">
    <source>
        <dbReference type="SMART" id="SM01408"/>
    </source>
</evidence>
<feature type="binding site" evidence="8">
    <location>
        <position position="659"/>
    </location>
    <ligand>
        <name>Zn(2+)</name>
        <dbReference type="ChEBI" id="CHEBI:29105"/>
        <label>2</label>
    </ligand>
</feature>
<feature type="compositionally biased region" description="Low complexity" evidence="9">
    <location>
        <begin position="347"/>
        <end position="369"/>
    </location>
</feature>
<accession>A0A4U7B3L1</accession>
<feature type="compositionally biased region" description="Polar residues" evidence="9">
    <location>
        <begin position="415"/>
        <end position="436"/>
    </location>
</feature>
<feature type="binding site" evidence="8">
    <location>
        <position position="688"/>
    </location>
    <ligand>
        <name>Zn(2+)</name>
        <dbReference type="ChEBI" id="CHEBI:29105"/>
        <label>2</label>
    </ligand>
</feature>
<feature type="domain" description="Zinc finger PHD-type" evidence="10">
    <location>
        <begin position="645"/>
        <end position="692"/>
    </location>
</feature>
<evidence type="ECO:0000256" key="1">
    <source>
        <dbReference type="ARBA" id="ARBA00004123"/>
    </source>
</evidence>
<protein>
    <recommendedName>
        <fullName evidence="14">Chromatin modification-related protein</fullName>
    </recommendedName>
</protein>
<dbReference type="AlphaFoldDB" id="A0A4U7B3L1"/>
<feature type="compositionally biased region" description="Basic and acidic residues" evidence="9">
    <location>
        <begin position="494"/>
        <end position="506"/>
    </location>
</feature>
<feature type="compositionally biased region" description="Polar residues" evidence="9">
    <location>
        <begin position="524"/>
        <end position="534"/>
    </location>
</feature>
<dbReference type="GO" id="GO:0006355">
    <property type="term" value="P:regulation of DNA-templated transcription"/>
    <property type="evidence" value="ECO:0007669"/>
    <property type="project" value="TreeGrafter"/>
</dbReference>
<proteinExistence type="inferred from homology"/>
<dbReference type="InterPro" id="IPR024610">
    <property type="entry name" value="ING_N_histone-binding"/>
</dbReference>
<feature type="compositionally biased region" description="Basic and acidic residues" evidence="9">
    <location>
        <begin position="290"/>
        <end position="301"/>
    </location>
</feature>
<keyword evidence="5 8" id="KW-0862">Zinc</keyword>
<feature type="compositionally biased region" description="Acidic residues" evidence="9">
    <location>
        <begin position="468"/>
        <end position="477"/>
    </location>
</feature>
<gene>
    <name evidence="12" type="ORF">C1H76_4227</name>
</gene>
<comment type="similarity">
    <text evidence="2">Belongs to the ING family.</text>
</comment>
<feature type="binding site" evidence="8">
    <location>
        <position position="648"/>
    </location>
    <ligand>
        <name>Zn(2+)</name>
        <dbReference type="ChEBI" id="CHEBI:29105"/>
        <label>1</label>
    </ligand>
</feature>